<comment type="subcellular location">
    <subcellularLocation>
        <location evidence="1">Membrane</location>
        <topology evidence="1">Multi-pass membrane protein</topology>
    </subcellularLocation>
</comment>
<feature type="transmembrane region" description="Helical" evidence="8">
    <location>
        <begin position="285"/>
        <end position="308"/>
    </location>
</feature>
<keyword evidence="2" id="KW-0813">Transport</keyword>
<proteinExistence type="inferred from homology"/>
<dbReference type="PANTHER" id="PTHR43791:SF1">
    <property type="entry name" value="ALLANTOATE PERMEASE"/>
    <property type="match status" value="1"/>
</dbReference>
<feature type="transmembrane region" description="Helical" evidence="8">
    <location>
        <begin position="320"/>
        <end position="341"/>
    </location>
</feature>
<dbReference type="InterPro" id="IPR011701">
    <property type="entry name" value="MFS"/>
</dbReference>
<keyword evidence="4 8" id="KW-1133">Transmembrane helix</keyword>
<evidence type="ECO:0000256" key="3">
    <source>
        <dbReference type="ARBA" id="ARBA00022692"/>
    </source>
</evidence>
<comment type="caution">
    <text evidence="10">The sequence shown here is derived from an EMBL/GenBank/DDBJ whole genome shotgun (WGS) entry which is preliminary data.</text>
</comment>
<keyword evidence="3 8" id="KW-0812">Transmembrane</keyword>
<evidence type="ECO:0000256" key="2">
    <source>
        <dbReference type="ARBA" id="ARBA00022448"/>
    </source>
</evidence>
<evidence type="ECO:0000313" key="11">
    <source>
        <dbReference type="Proteomes" id="UP001175001"/>
    </source>
</evidence>
<feature type="region of interest" description="Disordered" evidence="7">
    <location>
        <begin position="1"/>
        <end position="20"/>
    </location>
</feature>
<dbReference type="InterPro" id="IPR036259">
    <property type="entry name" value="MFS_trans_sf"/>
</dbReference>
<dbReference type="EMBL" id="JAUJDW010000050">
    <property type="protein sequence ID" value="KAK0647402.1"/>
    <property type="molecule type" value="Genomic_DNA"/>
</dbReference>
<organism evidence="10 11">
    <name type="scientific">Lasiodiplodia hormozganensis</name>
    <dbReference type="NCBI Taxonomy" id="869390"/>
    <lineage>
        <taxon>Eukaryota</taxon>
        <taxon>Fungi</taxon>
        <taxon>Dikarya</taxon>
        <taxon>Ascomycota</taxon>
        <taxon>Pezizomycotina</taxon>
        <taxon>Dothideomycetes</taxon>
        <taxon>Dothideomycetes incertae sedis</taxon>
        <taxon>Botryosphaeriales</taxon>
        <taxon>Botryosphaeriaceae</taxon>
        <taxon>Lasiodiplodia</taxon>
    </lineage>
</organism>
<dbReference type="Pfam" id="PF07690">
    <property type="entry name" value="MFS_1"/>
    <property type="match status" value="1"/>
</dbReference>
<dbReference type="FunFam" id="1.20.1250.20:FF:000064">
    <property type="entry name" value="MFS allantoate transporter"/>
    <property type="match status" value="1"/>
</dbReference>
<feature type="transmembrane region" description="Helical" evidence="8">
    <location>
        <begin position="148"/>
        <end position="166"/>
    </location>
</feature>
<dbReference type="InterPro" id="IPR020846">
    <property type="entry name" value="MFS_dom"/>
</dbReference>
<keyword evidence="11" id="KW-1185">Reference proteome</keyword>
<gene>
    <name evidence="10" type="ORF">DIS24_g7759</name>
</gene>
<evidence type="ECO:0000256" key="6">
    <source>
        <dbReference type="ARBA" id="ARBA00037968"/>
    </source>
</evidence>
<name>A0AA39Y7C5_9PEZI</name>
<evidence type="ECO:0000256" key="4">
    <source>
        <dbReference type="ARBA" id="ARBA00022989"/>
    </source>
</evidence>
<dbReference type="GO" id="GO:0016020">
    <property type="term" value="C:membrane"/>
    <property type="evidence" value="ECO:0007669"/>
    <property type="project" value="UniProtKB-SubCell"/>
</dbReference>
<reference evidence="10" key="1">
    <citation type="submission" date="2023-06" db="EMBL/GenBank/DDBJ databases">
        <title>Multi-omics analyses reveal the molecular pathogenesis toolkit of Lasiodiplodia hormozganensis, a cross-kingdom pathogen.</title>
        <authorList>
            <person name="Felix C."/>
            <person name="Meneses R."/>
            <person name="Goncalves M.F.M."/>
            <person name="Tilleman L."/>
            <person name="Duarte A.S."/>
            <person name="Jorrin-Novo J.V."/>
            <person name="Van De Peer Y."/>
            <person name="Deforce D."/>
            <person name="Van Nieuwerburgh F."/>
            <person name="Esteves A.C."/>
            <person name="Alves A."/>
        </authorList>
    </citation>
    <scope>NUCLEOTIDE SEQUENCE</scope>
    <source>
        <strain evidence="10">CBS 339.90</strain>
    </source>
</reference>
<feature type="transmembrane region" description="Helical" evidence="8">
    <location>
        <begin position="86"/>
        <end position="103"/>
    </location>
</feature>
<accession>A0AA39Y7C5</accession>
<dbReference type="AlphaFoldDB" id="A0AA39Y7C5"/>
<sequence length="434" mass="47428">MKQAEESTVETQTITKPGGGQDAALAFAAECPAVPMDEATDRRVRRKIDRNLLPWMCGLYLLQYLDKTTLSYASSMGITADTNMTASQYSWTGSIFYIGYLALQYPHNRLMQRFPVARYVSVSVVVWGIMLATTAGTTDFAGIMTVRFFLGALEGAVTASFILITARWYRASEQAFRTGIWFCFNGVAQIVGGALAYGVSRGFEENSHIHFSSWKALFLITGIATSIYGVALFFFLPESPISAPWLSEEERHVAIERLRSNQQGVGTRVFKWYQFREAFTDIRTYLIFLFLVTVDIPCGGITVFFTQLIGGMGFDANTTFIITMPAGVVQVICNLSFPYVAQRTGFRMLSAVAAMCLSLFGIALMAGLARDGPTANTIGQIIGYYITIGNSATATILTLSNVSSNTAGYTKKTTVNAVALVGYCVGGSPDFVSF</sequence>
<evidence type="ECO:0000256" key="1">
    <source>
        <dbReference type="ARBA" id="ARBA00004141"/>
    </source>
</evidence>
<evidence type="ECO:0000313" key="10">
    <source>
        <dbReference type="EMBL" id="KAK0647402.1"/>
    </source>
</evidence>
<feature type="transmembrane region" description="Helical" evidence="8">
    <location>
        <begin position="115"/>
        <end position="136"/>
    </location>
</feature>
<evidence type="ECO:0000259" key="9">
    <source>
        <dbReference type="PROSITE" id="PS50850"/>
    </source>
</evidence>
<dbReference type="SUPFAM" id="SSF103473">
    <property type="entry name" value="MFS general substrate transporter"/>
    <property type="match status" value="1"/>
</dbReference>
<feature type="transmembrane region" description="Helical" evidence="8">
    <location>
        <begin position="217"/>
        <end position="236"/>
    </location>
</feature>
<dbReference type="GO" id="GO:0022857">
    <property type="term" value="F:transmembrane transporter activity"/>
    <property type="evidence" value="ECO:0007669"/>
    <property type="project" value="InterPro"/>
</dbReference>
<feature type="transmembrane region" description="Helical" evidence="8">
    <location>
        <begin position="381"/>
        <end position="402"/>
    </location>
</feature>
<dbReference type="PANTHER" id="PTHR43791">
    <property type="entry name" value="PERMEASE-RELATED"/>
    <property type="match status" value="1"/>
</dbReference>
<dbReference type="Proteomes" id="UP001175001">
    <property type="component" value="Unassembled WGS sequence"/>
</dbReference>
<feature type="domain" description="Major facilitator superfamily (MFS) profile" evidence="9">
    <location>
        <begin position="52"/>
        <end position="434"/>
    </location>
</feature>
<feature type="transmembrane region" description="Helical" evidence="8">
    <location>
        <begin position="52"/>
        <end position="74"/>
    </location>
</feature>
<comment type="similarity">
    <text evidence="6">Belongs to the major facilitator superfamily. Allantoate permease family.</text>
</comment>
<keyword evidence="5 8" id="KW-0472">Membrane</keyword>
<protein>
    <submittedName>
        <fullName evidence="10">Transporter</fullName>
    </submittedName>
</protein>
<dbReference type="PROSITE" id="PS50850">
    <property type="entry name" value="MFS"/>
    <property type="match status" value="1"/>
</dbReference>
<feature type="transmembrane region" description="Helical" evidence="8">
    <location>
        <begin position="178"/>
        <end position="197"/>
    </location>
</feature>
<dbReference type="Gene3D" id="1.20.1250.20">
    <property type="entry name" value="MFS general substrate transporter like domains"/>
    <property type="match status" value="1"/>
</dbReference>
<evidence type="ECO:0000256" key="5">
    <source>
        <dbReference type="ARBA" id="ARBA00023136"/>
    </source>
</evidence>
<feature type="transmembrane region" description="Helical" evidence="8">
    <location>
        <begin position="348"/>
        <end position="369"/>
    </location>
</feature>
<evidence type="ECO:0000256" key="7">
    <source>
        <dbReference type="SAM" id="MobiDB-lite"/>
    </source>
</evidence>
<evidence type="ECO:0000256" key="8">
    <source>
        <dbReference type="SAM" id="Phobius"/>
    </source>
</evidence>